<name>A0A0C2CZA0_9BACT</name>
<proteinExistence type="predicted"/>
<dbReference type="GO" id="GO:0016757">
    <property type="term" value="F:glycosyltransferase activity"/>
    <property type="evidence" value="ECO:0007669"/>
    <property type="project" value="TreeGrafter"/>
</dbReference>
<dbReference type="EMBL" id="JMCC02000040">
    <property type="protein sequence ID" value="KIG16286.1"/>
    <property type="molecule type" value="Genomic_DNA"/>
</dbReference>
<reference evidence="1 2" key="1">
    <citation type="submission" date="2014-12" db="EMBL/GenBank/DDBJ databases">
        <title>Genome assembly of Enhygromyxa salina DSM 15201.</title>
        <authorList>
            <person name="Sharma G."/>
            <person name="Subramanian S."/>
        </authorList>
    </citation>
    <scope>NUCLEOTIDE SEQUENCE [LARGE SCALE GENOMIC DNA]</scope>
    <source>
        <strain evidence="1 2">DSM 15201</strain>
    </source>
</reference>
<evidence type="ECO:0000313" key="1">
    <source>
        <dbReference type="EMBL" id="KIG16286.1"/>
    </source>
</evidence>
<gene>
    <name evidence="1" type="ORF">DB30_04746</name>
</gene>
<protein>
    <submittedName>
        <fullName evidence="1">Glycosyltransferase</fullName>
    </submittedName>
</protein>
<dbReference type="Pfam" id="PF13528">
    <property type="entry name" value="Glyco_trans_1_3"/>
    <property type="match status" value="1"/>
</dbReference>
<comment type="caution">
    <text evidence="1">The sequence shown here is derived from an EMBL/GenBank/DDBJ whole genome shotgun (WGS) entry which is preliminary data.</text>
</comment>
<keyword evidence="1" id="KW-0808">Transferase</keyword>
<evidence type="ECO:0000313" key="2">
    <source>
        <dbReference type="Proteomes" id="UP000031599"/>
    </source>
</evidence>
<sequence>MARIVYALTSQGRGHSSRVTAMAEALEARGHELLFCAGGGAGGLLADQGRNVIEVPVLRHLMHNNHIRLWTSLMQVGKKAIETRGVVDGLVERFEAFRPNLLITDFESYSVRAAQRMGLPLMCFNHQQMLTHTRYEVPRRYAWDAWVARLVINTVMPQQPEHVLLSSFFYPPLRYEQGATMVPPILRAAVREIEPSTGDHVLVYHNDPTGVTGLIEAMQALSEHRFIAYNFQPPPDAARTMPNIEFKDPEIDGFLVDLASAKAVISTAGFTLISEALYLGKPLLVMPNGGIFEQTLNALYLKRENLGEAIMHRVPGPEDLRGFLQRASQHSGRRHDLLSCGNDEAVQCIEDVLERVRGRTVSV</sequence>
<dbReference type="SUPFAM" id="SSF53756">
    <property type="entry name" value="UDP-Glycosyltransferase/glycogen phosphorylase"/>
    <property type="match status" value="1"/>
</dbReference>
<organism evidence="1 2">
    <name type="scientific">Enhygromyxa salina</name>
    <dbReference type="NCBI Taxonomy" id="215803"/>
    <lineage>
        <taxon>Bacteria</taxon>
        <taxon>Pseudomonadati</taxon>
        <taxon>Myxococcota</taxon>
        <taxon>Polyangia</taxon>
        <taxon>Nannocystales</taxon>
        <taxon>Nannocystaceae</taxon>
        <taxon>Enhygromyxa</taxon>
    </lineage>
</organism>
<dbReference type="PANTHER" id="PTHR21015">
    <property type="entry name" value="UDP-N-ACETYLGLUCOSAMINE--N-ACETYLMURAMYL-(PENTAPEPTIDE) PYROPHOSPHORYL-UNDECAPRENOL N-ACETYLGLUCOSAMINE TRANSFERASE 1"/>
    <property type="match status" value="1"/>
</dbReference>
<dbReference type="AlphaFoldDB" id="A0A0C2CZA0"/>
<dbReference type="Gene3D" id="3.40.50.2000">
    <property type="entry name" value="Glycogen Phosphorylase B"/>
    <property type="match status" value="2"/>
</dbReference>
<accession>A0A0C2CZA0</accession>
<dbReference type="Proteomes" id="UP000031599">
    <property type="component" value="Unassembled WGS sequence"/>
</dbReference>
<dbReference type="PANTHER" id="PTHR21015:SF22">
    <property type="entry name" value="GLYCOSYLTRANSFERASE"/>
    <property type="match status" value="1"/>
</dbReference>